<evidence type="ECO:0000256" key="5">
    <source>
        <dbReference type="ARBA" id="ARBA00022833"/>
    </source>
</evidence>
<dbReference type="PANTHER" id="PTHR45626:SF52">
    <property type="entry name" value="SINGLE-STRANDED DNA-DEPENDENT ATPASE (EUROFUNG)"/>
    <property type="match status" value="1"/>
</dbReference>
<dbReference type="Gene3D" id="3.40.50.10810">
    <property type="entry name" value="Tandem AAA-ATPase domain"/>
    <property type="match status" value="1"/>
</dbReference>
<comment type="caution">
    <text evidence="11">The sequence shown here is derived from an EMBL/GenBank/DDBJ whole genome shotgun (WGS) entry which is preliminary data.</text>
</comment>
<evidence type="ECO:0000313" key="11">
    <source>
        <dbReference type="EMBL" id="KAK2606448.1"/>
    </source>
</evidence>
<dbReference type="InterPro" id="IPR049730">
    <property type="entry name" value="SNF2/RAD54-like_C"/>
</dbReference>
<dbReference type="PROSITE" id="PS51192">
    <property type="entry name" value="HELICASE_ATP_BIND_1"/>
    <property type="match status" value="1"/>
</dbReference>
<evidence type="ECO:0000259" key="8">
    <source>
        <dbReference type="PROSITE" id="PS50089"/>
    </source>
</evidence>
<keyword evidence="3 7" id="KW-0863">Zinc-finger</keyword>
<evidence type="ECO:0000256" key="1">
    <source>
        <dbReference type="ARBA" id="ARBA00022723"/>
    </source>
</evidence>
<reference evidence="11" key="1">
    <citation type="submission" date="2023-06" db="EMBL/GenBank/DDBJ databases">
        <title>Conoideocrella luteorostrata (Hypocreales: Clavicipitaceae), a potential biocontrol fungus for elongate hemlock scale in United States Christmas tree production areas.</title>
        <authorList>
            <person name="Barrett H."/>
            <person name="Lovett B."/>
            <person name="Macias A.M."/>
            <person name="Stajich J.E."/>
            <person name="Kasson M.T."/>
        </authorList>
    </citation>
    <scope>NUCLEOTIDE SEQUENCE</scope>
    <source>
        <strain evidence="11">ARSEF 14590</strain>
    </source>
</reference>
<dbReference type="InterPro" id="IPR014001">
    <property type="entry name" value="Helicase_ATP-bd"/>
</dbReference>
<dbReference type="InterPro" id="IPR017907">
    <property type="entry name" value="Znf_RING_CS"/>
</dbReference>
<dbReference type="GO" id="GO:0005634">
    <property type="term" value="C:nucleus"/>
    <property type="evidence" value="ECO:0007669"/>
    <property type="project" value="TreeGrafter"/>
</dbReference>
<dbReference type="CDD" id="cd18793">
    <property type="entry name" value="SF2_C_SNF"/>
    <property type="match status" value="1"/>
</dbReference>
<accession>A0AAJ0CWW0</accession>
<evidence type="ECO:0000313" key="12">
    <source>
        <dbReference type="Proteomes" id="UP001251528"/>
    </source>
</evidence>
<dbReference type="InterPro" id="IPR050628">
    <property type="entry name" value="SNF2_RAD54_helicase_TF"/>
</dbReference>
<dbReference type="PANTHER" id="PTHR45626">
    <property type="entry name" value="TRANSCRIPTION TERMINATION FACTOR 2-RELATED"/>
    <property type="match status" value="1"/>
</dbReference>
<name>A0AAJ0CWW0_9HYPO</name>
<dbReference type="SMART" id="SM00490">
    <property type="entry name" value="HELICc"/>
    <property type="match status" value="1"/>
</dbReference>
<dbReference type="GO" id="GO:0005524">
    <property type="term" value="F:ATP binding"/>
    <property type="evidence" value="ECO:0007669"/>
    <property type="project" value="UniProtKB-KW"/>
</dbReference>
<dbReference type="CDD" id="cd18008">
    <property type="entry name" value="DEXDc_SHPRH-like"/>
    <property type="match status" value="1"/>
</dbReference>
<evidence type="ECO:0000256" key="3">
    <source>
        <dbReference type="ARBA" id="ARBA00022771"/>
    </source>
</evidence>
<sequence>MPDHLKRLLNPADDVVENTHHLDIGARPDYGSQLPQLPPLPQFPLLPHLQDSFHDQNGFLDVPRESQYIGPSVMNPNRYRLARRVPRTTNTKSFSDIPVFDSQDSLSDIFSNIMVDRYAGPQMSTMNFSEENYNLDAALAEWGDQLHPTTPLTFSCQDASPTATLEPEPHRIIEDPTCSAEVEETICYGMLHNVDVKLVGEMSDIASRVKRTGTAHENLMLCKKEDRINLCFRDDGYGFGYLRTNAETPLKPLLEKSGVELEPMVLTFSLKEIMGRASKTASAMIKADINIYGPRSLAVEVGKVLSGGKQWLQKPDHVRSNVIYDNPHLLPVSSNGFDVQSVRSATQNVQNAQDGTATRKRREDQLRSMVQAVYKSVDNSRDLEMVDGGDRVARKLLKHQQEALAFMLERESGHINYKYRLWQHVVPADGKEFYRHKITQAKRHNLPEERGGGILADEMGMGKSLSVLALIMKTVNAGKDWAEEQGKSLNGRVMLEYSRSTLVVVSSALLITNWMREIEKHLSGGVNVIKYHGPDRPKDPNKVQDSDIVVTTYNTLAAEFQNKAEPSPLHRIGWYRVVLDEGKLFHKSHIIRRPTTSFYHACEILHANSRWCLTGTPIQNKLADIGTLFAFIRAEPFSKASIFRRWIEQPFEQSIDKRITDGRNGITKGMYEISVAQNRLVMLLEALCLRRTKDIIDLPELEERNRKLELSPAEREQYEKTKNTLVRAIRQRADGVEKCSKFGLFQANLQMRILCNHGTFQKPFSWNRRAYQDEREAVISAIGPNGEIICSGCHQPMPILGSSRLGNGFVEDCAHALCDQCIEESAMPDADSQTKHCPVCLRWGHQIEGSRRREGEAGTSERLSNNAMESDHDYYFNAEGYSTKMRALVEDVGKDLDTTKSIIFSCWTRTLHLVSKHLDAAKIPYLRIDGGCSLAQRQIKLDRFSNESEFPVLIMTTGTGAFGLNLTCANRVFIVELQWNPAVENQAIARAIRIGQDSVVCVTRYVVLNTVEEEMMSQQKWKKGLSNLGFPEQLESVDAEQGMS</sequence>
<dbReference type="AlphaFoldDB" id="A0AAJ0CWW0"/>
<dbReference type="SUPFAM" id="SSF52540">
    <property type="entry name" value="P-loop containing nucleoside triphosphate hydrolases"/>
    <property type="match status" value="2"/>
</dbReference>
<evidence type="ECO:0000259" key="9">
    <source>
        <dbReference type="PROSITE" id="PS51192"/>
    </source>
</evidence>
<dbReference type="GO" id="GO:0006281">
    <property type="term" value="P:DNA repair"/>
    <property type="evidence" value="ECO:0007669"/>
    <property type="project" value="TreeGrafter"/>
</dbReference>
<evidence type="ECO:0000256" key="6">
    <source>
        <dbReference type="ARBA" id="ARBA00022840"/>
    </source>
</evidence>
<dbReference type="InterPro" id="IPR027417">
    <property type="entry name" value="P-loop_NTPase"/>
</dbReference>
<dbReference type="Pfam" id="PF00176">
    <property type="entry name" value="SNF2-rel_dom"/>
    <property type="match status" value="1"/>
</dbReference>
<dbReference type="GO" id="GO:0016787">
    <property type="term" value="F:hydrolase activity"/>
    <property type="evidence" value="ECO:0007669"/>
    <property type="project" value="UniProtKB-KW"/>
</dbReference>
<dbReference type="Proteomes" id="UP001251528">
    <property type="component" value="Unassembled WGS sequence"/>
</dbReference>
<evidence type="ECO:0000256" key="4">
    <source>
        <dbReference type="ARBA" id="ARBA00022801"/>
    </source>
</evidence>
<dbReference type="InterPro" id="IPR038718">
    <property type="entry name" value="SNF2-like_sf"/>
</dbReference>
<evidence type="ECO:0000256" key="2">
    <source>
        <dbReference type="ARBA" id="ARBA00022741"/>
    </source>
</evidence>
<evidence type="ECO:0000259" key="10">
    <source>
        <dbReference type="PROSITE" id="PS51194"/>
    </source>
</evidence>
<feature type="domain" description="RING-type" evidence="8">
    <location>
        <begin position="790"/>
        <end position="840"/>
    </location>
</feature>
<dbReference type="PROSITE" id="PS51194">
    <property type="entry name" value="HELICASE_CTER"/>
    <property type="match status" value="1"/>
</dbReference>
<dbReference type="GO" id="GO:0008094">
    <property type="term" value="F:ATP-dependent activity, acting on DNA"/>
    <property type="evidence" value="ECO:0007669"/>
    <property type="project" value="TreeGrafter"/>
</dbReference>
<keyword evidence="6" id="KW-0067">ATP-binding</keyword>
<dbReference type="GO" id="GO:0008270">
    <property type="term" value="F:zinc ion binding"/>
    <property type="evidence" value="ECO:0007669"/>
    <property type="project" value="UniProtKB-KW"/>
</dbReference>
<organism evidence="11 12">
    <name type="scientific">Conoideocrella luteorostrata</name>
    <dbReference type="NCBI Taxonomy" id="1105319"/>
    <lineage>
        <taxon>Eukaryota</taxon>
        <taxon>Fungi</taxon>
        <taxon>Dikarya</taxon>
        <taxon>Ascomycota</taxon>
        <taxon>Pezizomycotina</taxon>
        <taxon>Sordariomycetes</taxon>
        <taxon>Hypocreomycetidae</taxon>
        <taxon>Hypocreales</taxon>
        <taxon>Clavicipitaceae</taxon>
        <taxon>Conoideocrella</taxon>
    </lineage>
</organism>
<dbReference type="InterPro" id="IPR001650">
    <property type="entry name" value="Helicase_C-like"/>
</dbReference>
<keyword evidence="1" id="KW-0479">Metal-binding</keyword>
<dbReference type="EMBL" id="JASWJB010000040">
    <property type="protein sequence ID" value="KAK2606448.1"/>
    <property type="molecule type" value="Genomic_DNA"/>
</dbReference>
<feature type="domain" description="Helicase C-terminal" evidence="10">
    <location>
        <begin position="888"/>
        <end position="1038"/>
    </location>
</feature>
<feature type="domain" description="Helicase ATP-binding" evidence="9">
    <location>
        <begin position="444"/>
        <end position="635"/>
    </location>
</feature>
<dbReference type="InterPro" id="IPR001841">
    <property type="entry name" value="Znf_RING"/>
</dbReference>
<gene>
    <name evidence="11" type="ORF">QQS21_003141</name>
</gene>
<keyword evidence="12" id="KW-1185">Reference proteome</keyword>
<dbReference type="PROSITE" id="PS00518">
    <property type="entry name" value="ZF_RING_1"/>
    <property type="match status" value="1"/>
</dbReference>
<dbReference type="InterPro" id="IPR000330">
    <property type="entry name" value="SNF2_N"/>
</dbReference>
<dbReference type="SMART" id="SM00487">
    <property type="entry name" value="DEXDc"/>
    <property type="match status" value="1"/>
</dbReference>
<keyword evidence="5" id="KW-0862">Zinc</keyword>
<dbReference type="Gene3D" id="3.40.50.300">
    <property type="entry name" value="P-loop containing nucleotide triphosphate hydrolases"/>
    <property type="match status" value="1"/>
</dbReference>
<keyword evidence="4" id="KW-0378">Hydrolase</keyword>
<dbReference type="Pfam" id="PF00271">
    <property type="entry name" value="Helicase_C"/>
    <property type="match status" value="1"/>
</dbReference>
<protein>
    <submittedName>
        <fullName evidence="11">Uncharacterized protein</fullName>
    </submittedName>
</protein>
<keyword evidence="2" id="KW-0547">Nucleotide-binding</keyword>
<evidence type="ECO:0000256" key="7">
    <source>
        <dbReference type="PROSITE-ProRule" id="PRU00175"/>
    </source>
</evidence>
<proteinExistence type="predicted"/>
<dbReference type="PROSITE" id="PS50089">
    <property type="entry name" value="ZF_RING_2"/>
    <property type="match status" value="1"/>
</dbReference>